<dbReference type="EMBL" id="CM037623">
    <property type="protein sequence ID" value="KAH7988921.1"/>
    <property type="molecule type" value="Genomic_DNA"/>
</dbReference>
<gene>
    <name evidence="1" type="ORF">K3G42_023877</name>
</gene>
<evidence type="ECO:0000313" key="1">
    <source>
        <dbReference type="EMBL" id="KAH7988921.1"/>
    </source>
</evidence>
<proteinExistence type="predicted"/>
<name>A0ACB8E9I0_9SAUR</name>
<comment type="caution">
    <text evidence="1">The sequence shown here is derived from an EMBL/GenBank/DDBJ whole genome shotgun (WGS) entry which is preliminary data.</text>
</comment>
<reference evidence="1" key="1">
    <citation type="submission" date="2021-08" db="EMBL/GenBank/DDBJ databases">
        <title>The first chromosome-level gecko genome reveals the dynamic sex chromosomes of Neotropical dwarf geckos (Sphaerodactylidae: Sphaerodactylus).</title>
        <authorList>
            <person name="Pinto B.J."/>
            <person name="Keating S.E."/>
            <person name="Gamble T."/>
        </authorList>
    </citation>
    <scope>NUCLEOTIDE SEQUENCE</scope>
    <source>
        <strain evidence="1">TG3544</strain>
    </source>
</reference>
<sequence>MLNFQSKEVQQLLHNKFVVILGDSIQRSVYKDLIRLLQNDSLLSSSQMKSKLRHLSESIRNDVIEGNFYGATLASLHFFDVLDLHFHFRHDLGNRVKDGVHWNNVVHRRITNLLLAHVADAWGVVIPDTKSHRGSLWNKLSVSSNLPTSLMLPFPLLPQPPRGGVHEDFFFCPNASGASKTNSGVTCFTDSHFPPFWMDVALNSFQDNGAAAAAIPDPNLLQLHPSCSKENISLHSRRRKRRARGTKYSHDLVMRSKPFWQTDFSPYKRAPPKRSRDTHAQRARR</sequence>
<accession>A0ACB8E9I0</accession>
<organism evidence="1 2">
    <name type="scientific">Sphaerodactylus townsendi</name>
    <dbReference type="NCBI Taxonomy" id="933632"/>
    <lineage>
        <taxon>Eukaryota</taxon>
        <taxon>Metazoa</taxon>
        <taxon>Chordata</taxon>
        <taxon>Craniata</taxon>
        <taxon>Vertebrata</taxon>
        <taxon>Euteleostomi</taxon>
        <taxon>Lepidosauria</taxon>
        <taxon>Squamata</taxon>
        <taxon>Bifurcata</taxon>
        <taxon>Gekkota</taxon>
        <taxon>Sphaerodactylidae</taxon>
        <taxon>Sphaerodactylus</taxon>
    </lineage>
</organism>
<evidence type="ECO:0000313" key="2">
    <source>
        <dbReference type="Proteomes" id="UP000827872"/>
    </source>
</evidence>
<keyword evidence="2" id="KW-1185">Reference proteome</keyword>
<dbReference type="Proteomes" id="UP000827872">
    <property type="component" value="Linkage Group LG10"/>
</dbReference>
<protein>
    <submittedName>
        <fullName evidence="1">Uncharacterized protein</fullName>
    </submittedName>
</protein>